<dbReference type="InterPro" id="IPR051091">
    <property type="entry name" value="O-Glucosyltr/Glycosyltrsf_90"/>
</dbReference>
<sequence>YEHYLPVWRSGQAGGPEQVVEAHRWALEHDEEAERMAAAGQQVALRYLGKRARSCYWLRLFQAYAALQRFTPDVRQRPGAVTVEEYLETVGRTFERGKHLHKIEY</sequence>
<gene>
    <name evidence="4" type="ORF">Agub_g6293</name>
</gene>
<organism evidence="4 5">
    <name type="scientific">Astrephomene gubernaculifera</name>
    <dbReference type="NCBI Taxonomy" id="47775"/>
    <lineage>
        <taxon>Eukaryota</taxon>
        <taxon>Viridiplantae</taxon>
        <taxon>Chlorophyta</taxon>
        <taxon>core chlorophytes</taxon>
        <taxon>Chlorophyceae</taxon>
        <taxon>CS clade</taxon>
        <taxon>Chlamydomonadales</taxon>
        <taxon>Astrephomenaceae</taxon>
        <taxon>Astrephomene</taxon>
    </lineage>
</organism>
<feature type="domain" description="Glycosyl transferase CAP10" evidence="3">
    <location>
        <begin position="2"/>
        <end position="84"/>
    </location>
</feature>
<name>A0AAD3DN76_9CHLO</name>
<protein>
    <recommendedName>
        <fullName evidence="3">Glycosyl transferase CAP10 domain-containing protein</fullName>
    </recommendedName>
</protein>
<comment type="caution">
    <text evidence="4">The sequence shown here is derived from an EMBL/GenBank/DDBJ whole genome shotgun (WGS) entry which is preliminary data.</text>
</comment>
<accession>A0AAD3DN76</accession>
<dbReference type="Pfam" id="PF05686">
    <property type="entry name" value="Glyco_transf_90"/>
    <property type="match status" value="1"/>
</dbReference>
<feature type="non-terminal residue" evidence="4">
    <location>
        <position position="1"/>
    </location>
</feature>
<keyword evidence="5" id="KW-1185">Reference proteome</keyword>
<dbReference type="PANTHER" id="PTHR12203">
    <property type="entry name" value="KDEL LYS-ASP-GLU-LEU CONTAINING - RELATED"/>
    <property type="match status" value="1"/>
</dbReference>
<evidence type="ECO:0000256" key="1">
    <source>
        <dbReference type="ARBA" id="ARBA00010118"/>
    </source>
</evidence>
<dbReference type="AlphaFoldDB" id="A0AAD3DN76"/>
<comment type="similarity">
    <text evidence="1">Belongs to the glycosyltransferase 90 family.</text>
</comment>
<dbReference type="PANTHER" id="PTHR12203:SF35">
    <property type="entry name" value="PROTEIN O-GLUCOSYLTRANSFERASE 1"/>
    <property type="match status" value="1"/>
</dbReference>
<reference evidence="4 5" key="1">
    <citation type="journal article" date="2021" name="Sci. Rep.">
        <title>Genome sequencing of the multicellular alga Astrephomene provides insights into convergent evolution of germ-soma differentiation.</title>
        <authorList>
            <person name="Yamashita S."/>
            <person name="Yamamoto K."/>
            <person name="Matsuzaki R."/>
            <person name="Suzuki S."/>
            <person name="Yamaguchi H."/>
            <person name="Hirooka S."/>
            <person name="Minakuchi Y."/>
            <person name="Miyagishima S."/>
            <person name="Kawachi M."/>
            <person name="Toyoda A."/>
            <person name="Nozaki H."/>
        </authorList>
    </citation>
    <scope>NUCLEOTIDE SEQUENCE [LARGE SCALE GENOMIC DNA]</scope>
    <source>
        <strain evidence="4 5">NIES-4017</strain>
    </source>
</reference>
<dbReference type="Proteomes" id="UP001054857">
    <property type="component" value="Unassembled WGS sequence"/>
</dbReference>
<evidence type="ECO:0000313" key="5">
    <source>
        <dbReference type="Proteomes" id="UP001054857"/>
    </source>
</evidence>
<dbReference type="InterPro" id="IPR006598">
    <property type="entry name" value="CAP10"/>
</dbReference>
<keyword evidence="2" id="KW-0808">Transferase</keyword>
<dbReference type="EMBL" id="BMAR01000009">
    <property type="protein sequence ID" value="GFR44985.1"/>
    <property type="molecule type" value="Genomic_DNA"/>
</dbReference>
<evidence type="ECO:0000259" key="3">
    <source>
        <dbReference type="Pfam" id="PF05686"/>
    </source>
</evidence>
<proteinExistence type="inferred from homology"/>
<evidence type="ECO:0000313" key="4">
    <source>
        <dbReference type="EMBL" id="GFR44985.1"/>
    </source>
</evidence>
<dbReference type="GO" id="GO:0016740">
    <property type="term" value="F:transferase activity"/>
    <property type="evidence" value="ECO:0007669"/>
    <property type="project" value="UniProtKB-KW"/>
</dbReference>
<evidence type="ECO:0000256" key="2">
    <source>
        <dbReference type="ARBA" id="ARBA00022679"/>
    </source>
</evidence>